<feature type="domain" description="HTH araC/xylS-type" evidence="5">
    <location>
        <begin position="243"/>
        <end position="341"/>
    </location>
</feature>
<dbReference type="GO" id="GO:0003700">
    <property type="term" value="F:DNA-binding transcription factor activity"/>
    <property type="evidence" value="ECO:0007669"/>
    <property type="project" value="InterPro"/>
</dbReference>
<keyword evidence="3" id="KW-0804">Transcription</keyword>
<dbReference type="RefSeq" id="WP_020329787.1">
    <property type="nucleotide sequence ID" value="NZ_ASXS01000008.1"/>
</dbReference>
<keyword evidence="1" id="KW-0805">Transcription regulation</keyword>
<evidence type="ECO:0000313" key="6">
    <source>
        <dbReference type="EMBL" id="EPP22975.1"/>
    </source>
</evidence>
<dbReference type="PATRIC" id="fig|1336752.4.peg.2281"/>
<feature type="region of interest" description="Disordered" evidence="4">
    <location>
        <begin position="1"/>
        <end position="31"/>
    </location>
</feature>
<comment type="caution">
    <text evidence="6">The sequence shown here is derived from an EMBL/GenBank/DDBJ whole genome shotgun (WGS) entry which is preliminary data.</text>
</comment>
<accession>S7JL54</accession>
<sequence length="346" mass="38312">MSEGEWSTENGCASQPLNMEHSNDDMTSSSSPHRIGLYVPQPCSLLTLGAITESLACINQILDEEKYTLFYIAEQTDQPVTMAAGLTLHAEQAISDAPDCQLLIVLASHAPQAALSDDVKRALAVYAARGDSHLLALDNGGLWLLESGIGLDATWAWHGHTLDAAAQRYPQLALSHELYVIGERLSSGCGQSAALDCLLAYLSRFESEETIQTLADALCLERVRPGSDKQRVTSGAEMQPRLQQALALMESNLEEPLSSDELAELVHISRRQLERLFKRYLDTMPARYYLQLRLKKARHLLQTTNQSVVQIGLMCGFSSGPHFSSAYKAHYDMTPRDERAKRFKTF</sequence>
<dbReference type="PANTHER" id="PTHR46796">
    <property type="entry name" value="HTH-TYPE TRANSCRIPTIONAL ACTIVATOR RHAS-RELATED"/>
    <property type="match status" value="1"/>
</dbReference>
<dbReference type="InterPro" id="IPR050204">
    <property type="entry name" value="AraC_XylS_family_regulators"/>
</dbReference>
<dbReference type="InterPro" id="IPR018060">
    <property type="entry name" value="HTH_AraC"/>
</dbReference>
<evidence type="ECO:0000256" key="1">
    <source>
        <dbReference type="ARBA" id="ARBA00023015"/>
    </source>
</evidence>
<dbReference type="AlphaFoldDB" id="S7JL54"/>
<gene>
    <name evidence="6" type="ORF">L910_4581</name>
</gene>
<proteinExistence type="predicted"/>
<evidence type="ECO:0000259" key="5">
    <source>
        <dbReference type="PROSITE" id="PS01124"/>
    </source>
</evidence>
<dbReference type="Gene3D" id="1.10.10.60">
    <property type="entry name" value="Homeodomain-like"/>
    <property type="match status" value="1"/>
</dbReference>
<dbReference type="InterPro" id="IPR018062">
    <property type="entry name" value="HTH_AraC-typ_CS"/>
</dbReference>
<dbReference type="SMART" id="SM00342">
    <property type="entry name" value="HTH_ARAC"/>
    <property type="match status" value="1"/>
</dbReference>
<dbReference type="PROSITE" id="PS01124">
    <property type="entry name" value="HTH_ARAC_FAMILY_2"/>
    <property type="match status" value="1"/>
</dbReference>
<evidence type="ECO:0000313" key="7">
    <source>
        <dbReference type="Proteomes" id="UP000014854"/>
    </source>
</evidence>
<dbReference type="Pfam" id="PF12833">
    <property type="entry name" value="HTH_18"/>
    <property type="match status" value="1"/>
</dbReference>
<dbReference type="InterPro" id="IPR029062">
    <property type="entry name" value="Class_I_gatase-like"/>
</dbReference>
<organism evidence="6 7">
    <name type="scientific">Vibrio fluvialis PG41</name>
    <dbReference type="NCBI Taxonomy" id="1336752"/>
    <lineage>
        <taxon>Bacteria</taxon>
        <taxon>Pseudomonadati</taxon>
        <taxon>Pseudomonadota</taxon>
        <taxon>Gammaproteobacteria</taxon>
        <taxon>Vibrionales</taxon>
        <taxon>Vibrionaceae</taxon>
        <taxon>Vibrio</taxon>
    </lineage>
</organism>
<dbReference type="EMBL" id="ASXS01000008">
    <property type="protein sequence ID" value="EPP22975.1"/>
    <property type="molecule type" value="Genomic_DNA"/>
</dbReference>
<name>S7JL54_VIBFL</name>
<evidence type="ECO:0000256" key="4">
    <source>
        <dbReference type="SAM" id="MobiDB-lite"/>
    </source>
</evidence>
<dbReference type="Gene3D" id="3.40.50.880">
    <property type="match status" value="1"/>
</dbReference>
<evidence type="ECO:0000256" key="3">
    <source>
        <dbReference type="ARBA" id="ARBA00023163"/>
    </source>
</evidence>
<feature type="compositionally biased region" description="Polar residues" evidence="4">
    <location>
        <begin position="1"/>
        <end position="17"/>
    </location>
</feature>
<evidence type="ECO:0000256" key="2">
    <source>
        <dbReference type="ARBA" id="ARBA00023125"/>
    </source>
</evidence>
<dbReference type="SUPFAM" id="SSF52317">
    <property type="entry name" value="Class I glutamine amidotransferase-like"/>
    <property type="match status" value="1"/>
</dbReference>
<dbReference type="SUPFAM" id="SSF46689">
    <property type="entry name" value="Homeodomain-like"/>
    <property type="match status" value="2"/>
</dbReference>
<keyword evidence="2" id="KW-0238">DNA-binding</keyword>
<dbReference type="PROSITE" id="PS00041">
    <property type="entry name" value="HTH_ARAC_FAMILY_1"/>
    <property type="match status" value="1"/>
</dbReference>
<reference evidence="6 7" key="1">
    <citation type="journal article" date="2013" name="Gut Pathog.">
        <title>Evidence of a new metabolic capacity in an emerging diarrheal pathogen: lessons from the draft genomes of Vibrio fluvialis strains PG41 and I21563.</title>
        <authorList>
            <person name="Khatri I."/>
            <person name="Mahajan S."/>
            <person name="Dureja C."/>
            <person name="Subramanian S."/>
            <person name="Raychaudhuri S."/>
        </authorList>
    </citation>
    <scope>NUCLEOTIDE SEQUENCE [LARGE SCALE GENOMIC DNA]</scope>
    <source>
        <strain evidence="6 7">PG41</strain>
    </source>
</reference>
<protein>
    <submittedName>
        <fullName evidence="6">Arginine pathway regulatory protein ArgR, repressor of arg regulon</fullName>
    </submittedName>
</protein>
<dbReference type="InterPro" id="IPR009057">
    <property type="entry name" value="Homeodomain-like_sf"/>
</dbReference>
<dbReference type="GO" id="GO:0043565">
    <property type="term" value="F:sequence-specific DNA binding"/>
    <property type="evidence" value="ECO:0007669"/>
    <property type="project" value="InterPro"/>
</dbReference>
<dbReference type="Proteomes" id="UP000014854">
    <property type="component" value="Unassembled WGS sequence"/>
</dbReference>